<organism evidence="1 3">
    <name type="scientific">Rufibacter glacialis</name>
    <dbReference type="NCBI Taxonomy" id="1259555"/>
    <lineage>
        <taxon>Bacteria</taxon>
        <taxon>Pseudomonadati</taxon>
        <taxon>Bacteroidota</taxon>
        <taxon>Cytophagia</taxon>
        <taxon>Cytophagales</taxon>
        <taxon>Hymenobacteraceae</taxon>
        <taxon>Rufibacter</taxon>
    </lineage>
</organism>
<evidence type="ECO:0000313" key="1">
    <source>
        <dbReference type="EMBL" id="KAA6437500.1"/>
    </source>
</evidence>
<dbReference type="Proteomes" id="UP000323866">
    <property type="component" value="Unassembled WGS sequence"/>
</dbReference>
<gene>
    <name evidence="2" type="ORF">ACD591_16275</name>
    <name evidence="1" type="ORF">FOE74_03075</name>
</gene>
<comment type="caution">
    <text evidence="1">The sequence shown here is derived from an EMBL/GenBank/DDBJ whole genome shotgun (WGS) entry which is preliminary data.</text>
</comment>
<proteinExistence type="predicted"/>
<evidence type="ECO:0000313" key="3">
    <source>
        <dbReference type="Proteomes" id="UP000323866"/>
    </source>
</evidence>
<dbReference type="EMBL" id="VKKZ01000010">
    <property type="protein sequence ID" value="KAA6437500.1"/>
    <property type="molecule type" value="Genomic_DNA"/>
</dbReference>
<dbReference type="Gene3D" id="3.40.630.30">
    <property type="match status" value="1"/>
</dbReference>
<dbReference type="InterPro" id="IPR016181">
    <property type="entry name" value="Acyl_CoA_acyltransferase"/>
</dbReference>
<dbReference type="SUPFAM" id="SSF55729">
    <property type="entry name" value="Acyl-CoA N-acyltransferases (Nat)"/>
    <property type="match status" value="1"/>
</dbReference>
<keyword evidence="4" id="KW-1185">Reference proteome</keyword>
<evidence type="ECO:0008006" key="5">
    <source>
        <dbReference type="Google" id="ProtNLM"/>
    </source>
</evidence>
<evidence type="ECO:0000313" key="4">
    <source>
        <dbReference type="Proteomes" id="UP001570846"/>
    </source>
</evidence>
<reference evidence="2 4" key="3">
    <citation type="submission" date="2024-08" db="EMBL/GenBank/DDBJ databases">
        <authorList>
            <person name="Wei W."/>
        </authorList>
    </citation>
    <scope>NUCLEOTIDE SEQUENCE [LARGE SCALE GENOMIC DNA]</scope>
    <source>
        <strain evidence="2 4">XU2</strain>
    </source>
</reference>
<accession>A0A5M8QR28</accession>
<name>A0A5M8QR28_9BACT</name>
<dbReference type="RefSeq" id="WP_149097122.1">
    <property type="nucleotide sequence ID" value="NZ_BMMG01000001.1"/>
</dbReference>
<dbReference type="Proteomes" id="UP001570846">
    <property type="component" value="Unassembled WGS sequence"/>
</dbReference>
<sequence length="213" mass="24986">MQKLPEHFLTLKFKYNTDVPTSDMLDDSHAVDKLKCDIILQPMDDPNGAVKIGYIKFYYCNLTLALNNGLSSFWAVDNFSALASWFIDKETDDLREEIKNQVGEAFFDNILLGEEFVIYPEFRGKGFGEETLRGLVKHFEGRCGYFAFKSFPLQCEPLKSTYRPFWFRKRLRLDDLVQDRKVAQKSMNAFYKRCGFTALKKEPDYFIRNMWPV</sequence>
<reference evidence="1 3" key="1">
    <citation type="submission" date="2019-07" db="EMBL/GenBank/DDBJ databases">
        <authorList>
            <person name="Qu J.-H."/>
        </authorList>
    </citation>
    <scope>NUCLEOTIDE SEQUENCE [LARGE SCALE GENOMIC DNA]</scope>
    <source>
        <strain evidence="1 3">MDT1-10-3</strain>
    </source>
</reference>
<dbReference type="AlphaFoldDB" id="A0A5M8QR28"/>
<dbReference type="OrthoDB" id="1449430at2"/>
<protein>
    <recommendedName>
        <fullName evidence="5">GNAT family N-acetyltransferase</fullName>
    </recommendedName>
</protein>
<reference evidence="1 3" key="2">
    <citation type="submission" date="2019-09" db="EMBL/GenBank/DDBJ databases">
        <title>A bacterium isolated from glacier soil.</title>
        <authorList>
            <person name="Liu Q."/>
        </authorList>
    </citation>
    <scope>NUCLEOTIDE SEQUENCE [LARGE SCALE GENOMIC DNA]</scope>
    <source>
        <strain evidence="1 3">MDT1-10-3</strain>
    </source>
</reference>
<evidence type="ECO:0000313" key="2">
    <source>
        <dbReference type="EMBL" id="MFA1772859.1"/>
    </source>
</evidence>
<dbReference type="EMBL" id="JBGOGF010000009">
    <property type="protein sequence ID" value="MFA1772859.1"/>
    <property type="molecule type" value="Genomic_DNA"/>
</dbReference>